<keyword evidence="3" id="KW-0812">Transmembrane</keyword>
<dbReference type="InterPro" id="IPR036638">
    <property type="entry name" value="HLH_DNA-bd_sf"/>
</dbReference>
<gene>
    <name evidence="15" type="primary">TIGD4</name>
    <name evidence="15" type="ORF">EVAR_14825_1</name>
</gene>
<dbReference type="Gene3D" id="4.10.280.10">
    <property type="entry name" value="Helix-loop-helix DNA-binding domain"/>
    <property type="match status" value="1"/>
</dbReference>
<comment type="subcellular location">
    <subcellularLocation>
        <location evidence="2">Endoplasmic reticulum membrane</location>
        <topology evidence="2">Multi-pass membrane protein</topology>
    </subcellularLocation>
    <subcellularLocation>
        <location evidence="1">Nucleus</location>
    </subcellularLocation>
</comment>
<evidence type="ECO:0000256" key="12">
    <source>
        <dbReference type="SAM" id="MobiDB-lite"/>
    </source>
</evidence>
<keyword evidence="7" id="KW-0238">DNA-binding</keyword>
<dbReference type="AlphaFoldDB" id="A0A4C1V561"/>
<sequence>MESEESNAPKLFKGEDFFMNPMEYNVPEMAEIEDFINCCDADFIKKLEDELALIDNDPGLLNIETSTLKQEDRTTQHSYYNTSSNPLVSQQPAGSSQDVSRANPVQGVYAREEAFRLNQKNDAGRTVLSSVRQQGSNTPQAPVVVQQVVQSPLYVNLAPGTLHPIQEMKTSVVPINRIGRPPINQPVHANVQQQPVVFQNKGTPFIFKGNDANLSPLILQPNVINPKQQTLVYTAAPVQATQGIVTNTQADSQSRQLHTLLNTNNGQTLLTTGFPVVVDTDKITWAQAPNAAVIQPKVKEVKRSAHNAIERRYRTSINDRIVELKIMLEGEDSKLNKSATLRKTIEYIKFLQRQNAQLKQENTALKTALEKSGVKETIVDGAYTPPHSDMSSPYHSPTSTDSGSPSPDFKKPKYEDLDQAILSWFHQQRQNNMPISGPLVKAKAEHFAEELGLAAFKASEGWLGKFKQRHHINYEKYAPSDIFNADEAGIFYKLTPDKTLKFKGEKCVGGKLSKEHITVLVAANMDGTEKRKLMVIGKSKNPRCFKNITKLPVTYKANKSAWMTSQLFEEEVRKWDAELKGRKILLLVDNCPAHPFISNLQELAFLPPNMTSVLQPMDQSVIKSLKGHYRRKLLMELVQSEGKTSVNMLHAVNFLSKAWEDVTPTTIQHSFRHAGLCTNSTSDVVETEPEFDSDDDLPLTEWIQQFNTAGNTVHLQTYIEVDDSLLTTASLTDQEILDSVRNTEDQEQGDEEDETDEPEPPSIKEALEAAKLLENYFLYHQDTSILQDMNKISKKIQQNYCVVKQARKHWAAEVSGVSHCLVQLQIVMNEYSRKELITLILQAVSLAEVSDDRNLLADCYVTASIVFKDNVPKIGHWLCRYYLRLARGTCMDSCHTAPVRLRWLFTPRGHKFITTRRWNYEPKHAPAVLFSKLPDHSNPIVYAMRAYHLELLQKSLQMLLYTNDNCNTNNVLELIKLITDNVSTDAQHYTGCWDPVMEWWANLVGVAATWLLADHTAAQKTGDCLFILPEQLANSEDPLPGALHMAYKSRRGMLSLAQCQDDHTRERTSETILKVCDKAGSRLADSLAYYCCRKPTQLMLLLQVLCCDWLLEVRATVWEASAGAESKPATPRQLLAFERDLHSLRRLSQSVPWVTSRIFLHSAVCRMMAGAAPRRTQQLLDSSLRPRLNRSSMICGKERVLEESGGEGEKAVALYMACRHLPPAVLATPGERAGMLAQAASMLQRIGHRSRLLHCYHLMKSIGSLPSTS</sequence>
<evidence type="ECO:0000313" key="15">
    <source>
        <dbReference type="EMBL" id="GBP33144.1"/>
    </source>
</evidence>
<dbReference type="InterPro" id="IPR006600">
    <property type="entry name" value="HTH_CenpB_DNA-bd_dom"/>
</dbReference>
<name>A0A4C1V561_EUMVA</name>
<protein>
    <submittedName>
        <fullName evidence="15">Tigger transposable element-derived protein 4</fullName>
    </submittedName>
</protein>
<dbReference type="SUPFAM" id="SSF46689">
    <property type="entry name" value="Homeodomain-like"/>
    <property type="match status" value="1"/>
</dbReference>
<evidence type="ECO:0000256" key="4">
    <source>
        <dbReference type="ARBA" id="ARBA00022824"/>
    </source>
</evidence>
<feature type="compositionally biased region" description="Low complexity" evidence="12">
    <location>
        <begin position="396"/>
        <end position="407"/>
    </location>
</feature>
<evidence type="ECO:0000256" key="2">
    <source>
        <dbReference type="ARBA" id="ARBA00004477"/>
    </source>
</evidence>
<dbReference type="PANTHER" id="PTHR46062">
    <property type="entry name" value="STEROL REGULATORY ELEMENT-BINDING PROTEIN"/>
    <property type="match status" value="1"/>
</dbReference>
<evidence type="ECO:0000256" key="6">
    <source>
        <dbReference type="ARBA" id="ARBA00023015"/>
    </source>
</evidence>
<evidence type="ECO:0000259" key="13">
    <source>
        <dbReference type="PROSITE" id="PS50888"/>
    </source>
</evidence>
<feature type="compositionally biased region" description="Polar residues" evidence="12">
    <location>
        <begin position="78"/>
        <end position="100"/>
    </location>
</feature>
<feature type="region of interest" description="Disordered" evidence="12">
    <location>
        <begin position="78"/>
        <end position="102"/>
    </location>
</feature>
<dbReference type="OrthoDB" id="2133190at2759"/>
<proteinExistence type="predicted"/>
<dbReference type="Pfam" id="PF00010">
    <property type="entry name" value="HLH"/>
    <property type="match status" value="1"/>
</dbReference>
<keyword evidence="8" id="KW-0472">Membrane</keyword>
<evidence type="ECO:0000256" key="7">
    <source>
        <dbReference type="ARBA" id="ARBA00023125"/>
    </source>
</evidence>
<dbReference type="PANTHER" id="PTHR46062:SF1">
    <property type="entry name" value="LP12374P"/>
    <property type="match status" value="1"/>
</dbReference>
<comment type="caution">
    <text evidence="15">The sequence shown here is derived from an EMBL/GenBank/DDBJ whole genome shotgun (WGS) entry which is preliminary data.</text>
</comment>
<keyword evidence="5" id="KW-1133">Transmembrane helix</keyword>
<feature type="domain" description="HTH CENPB-type" evidence="14">
    <location>
        <begin position="405"/>
        <end position="476"/>
    </location>
</feature>
<dbReference type="PROSITE" id="PS50888">
    <property type="entry name" value="BHLH"/>
    <property type="match status" value="1"/>
</dbReference>
<dbReference type="GO" id="GO:0000978">
    <property type="term" value="F:RNA polymerase II cis-regulatory region sequence-specific DNA binding"/>
    <property type="evidence" value="ECO:0007669"/>
    <property type="project" value="TreeGrafter"/>
</dbReference>
<dbReference type="STRING" id="151549.A0A4C1V561"/>
<dbReference type="SMART" id="SM00674">
    <property type="entry name" value="CENPB"/>
    <property type="match status" value="1"/>
</dbReference>
<evidence type="ECO:0000256" key="10">
    <source>
        <dbReference type="ARBA" id="ARBA00023242"/>
    </source>
</evidence>
<dbReference type="PROSITE" id="PS51253">
    <property type="entry name" value="HTH_CENPB"/>
    <property type="match status" value="1"/>
</dbReference>
<keyword evidence="16" id="KW-1185">Reference proteome</keyword>
<keyword evidence="6" id="KW-0805">Transcription regulation</keyword>
<dbReference type="EMBL" id="BGZK01000270">
    <property type="protein sequence ID" value="GBP33144.1"/>
    <property type="molecule type" value="Genomic_DNA"/>
</dbReference>
<dbReference type="SMART" id="SM00353">
    <property type="entry name" value="HLH"/>
    <property type="match status" value="1"/>
</dbReference>
<feature type="region of interest" description="Disordered" evidence="12">
    <location>
        <begin position="380"/>
        <end position="411"/>
    </location>
</feature>
<keyword evidence="9" id="KW-0804">Transcription</keyword>
<evidence type="ECO:0000256" key="3">
    <source>
        <dbReference type="ARBA" id="ARBA00022692"/>
    </source>
</evidence>
<organism evidence="15 16">
    <name type="scientific">Eumeta variegata</name>
    <name type="common">Bagworm moth</name>
    <name type="synonym">Eumeta japonica</name>
    <dbReference type="NCBI Taxonomy" id="151549"/>
    <lineage>
        <taxon>Eukaryota</taxon>
        <taxon>Metazoa</taxon>
        <taxon>Ecdysozoa</taxon>
        <taxon>Arthropoda</taxon>
        <taxon>Hexapoda</taxon>
        <taxon>Insecta</taxon>
        <taxon>Pterygota</taxon>
        <taxon>Neoptera</taxon>
        <taxon>Endopterygota</taxon>
        <taxon>Lepidoptera</taxon>
        <taxon>Glossata</taxon>
        <taxon>Ditrysia</taxon>
        <taxon>Tineoidea</taxon>
        <taxon>Psychidae</taxon>
        <taxon>Oiketicinae</taxon>
        <taxon>Eumeta</taxon>
    </lineage>
</organism>
<dbReference type="Pfam" id="PF03184">
    <property type="entry name" value="DDE_1"/>
    <property type="match status" value="1"/>
</dbReference>
<dbReference type="GO" id="GO:0005789">
    <property type="term" value="C:endoplasmic reticulum membrane"/>
    <property type="evidence" value="ECO:0007669"/>
    <property type="project" value="UniProtKB-SubCell"/>
</dbReference>
<accession>A0A4C1V561</accession>
<keyword evidence="10" id="KW-0539">Nucleus</keyword>
<dbReference type="InterPro" id="IPR011598">
    <property type="entry name" value="bHLH_dom"/>
</dbReference>
<keyword evidence="4" id="KW-0256">Endoplasmic reticulum</keyword>
<dbReference type="Proteomes" id="UP000299102">
    <property type="component" value="Unassembled WGS sequence"/>
</dbReference>
<evidence type="ECO:0000256" key="11">
    <source>
        <dbReference type="SAM" id="Coils"/>
    </source>
</evidence>
<dbReference type="GO" id="GO:0046983">
    <property type="term" value="F:protein dimerization activity"/>
    <property type="evidence" value="ECO:0007669"/>
    <property type="project" value="InterPro"/>
</dbReference>
<evidence type="ECO:0000256" key="5">
    <source>
        <dbReference type="ARBA" id="ARBA00022989"/>
    </source>
</evidence>
<dbReference type="Pfam" id="PF03221">
    <property type="entry name" value="HTH_Tnp_Tc5"/>
    <property type="match status" value="1"/>
</dbReference>
<dbReference type="InterPro" id="IPR004875">
    <property type="entry name" value="DDE_SF_endonuclease_dom"/>
</dbReference>
<evidence type="ECO:0000313" key="16">
    <source>
        <dbReference type="Proteomes" id="UP000299102"/>
    </source>
</evidence>
<evidence type="ECO:0000259" key="14">
    <source>
        <dbReference type="PROSITE" id="PS51253"/>
    </source>
</evidence>
<reference evidence="15 16" key="1">
    <citation type="journal article" date="2019" name="Commun. Biol.">
        <title>The bagworm genome reveals a unique fibroin gene that provides high tensile strength.</title>
        <authorList>
            <person name="Kono N."/>
            <person name="Nakamura H."/>
            <person name="Ohtoshi R."/>
            <person name="Tomita M."/>
            <person name="Numata K."/>
            <person name="Arakawa K."/>
        </authorList>
    </citation>
    <scope>NUCLEOTIDE SEQUENCE [LARGE SCALE GENOMIC DNA]</scope>
</reference>
<feature type="coiled-coil region" evidence="11">
    <location>
        <begin position="341"/>
        <end position="371"/>
    </location>
</feature>
<keyword evidence="11" id="KW-0175">Coiled coil</keyword>
<evidence type="ECO:0000256" key="9">
    <source>
        <dbReference type="ARBA" id="ARBA00023163"/>
    </source>
</evidence>
<feature type="compositionally biased region" description="Acidic residues" evidence="12">
    <location>
        <begin position="745"/>
        <end position="759"/>
    </location>
</feature>
<dbReference type="CDD" id="cd11394">
    <property type="entry name" value="bHLHzip_SREBP"/>
    <property type="match status" value="1"/>
</dbReference>
<dbReference type="InterPro" id="IPR009057">
    <property type="entry name" value="Homeodomain-like_sf"/>
</dbReference>
<evidence type="ECO:0000256" key="8">
    <source>
        <dbReference type="ARBA" id="ARBA00023136"/>
    </source>
</evidence>
<feature type="region of interest" description="Disordered" evidence="12">
    <location>
        <begin position="738"/>
        <end position="761"/>
    </location>
</feature>
<dbReference type="GO" id="GO:0005634">
    <property type="term" value="C:nucleus"/>
    <property type="evidence" value="ECO:0007669"/>
    <property type="project" value="UniProtKB-SubCell"/>
</dbReference>
<dbReference type="Gene3D" id="1.10.10.60">
    <property type="entry name" value="Homeodomain-like"/>
    <property type="match status" value="1"/>
</dbReference>
<feature type="domain" description="BHLH" evidence="13">
    <location>
        <begin position="301"/>
        <end position="351"/>
    </location>
</feature>
<evidence type="ECO:0000256" key="1">
    <source>
        <dbReference type="ARBA" id="ARBA00004123"/>
    </source>
</evidence>
<dbReference type="GO" id="GO:0000981">
    <property type="term" value="F:DNA-binding transcription factor activity, RNA polymerase II-specific"/>
    <property type="evidence" value="ECO:0007669"/>
    <property type="project" value="TreeGrafter"/>
</dbReference>
<dbReference type="SUPFAM" id="SSF47459">
    <property type="entry name" value="HLH, helix-loop-helix DNA-binding domain"/>
    <property type="match status" value="1"/>
</dbReference>